<evidence type="ECO:0000313" key="2">
    <source>
        <dbReference type="EMBL" id="KAK7836512.1"/>
    </source>
</evidence>
<dbReference type="AlphaFoldDB" id="A0AAW0KBV1"/>
<dbReference type="Proteomes" id="UP000237347">
    <property type="component" value="Unassembled WGS sequence"/>
</dbReference>
<gene>
    <name evidence="2" type="ORF">CFP56_022430</name>
</gene>
<keyword evidence="3" id="KW-1185">Reference proteome</keyword>
<feature type="non-terminal residue" evidence="2">
    <location>
        <position position="77"/>
    </location>
</feature>
<evidence type="ECO:0000313" key="3">
    <source>
        <dbReference type="Proteomes" id="UP000237347"/>
    </source>
</evidence>
<protein>
    <submittedName>
        <fullName evidence="2">Uncharacterized protein</fullName>
    </submittedName>
</protein>
<organism evidence="2 3">
    <name type="scientific">Quercus suber</name>
    <name type="common">Cork oak</name>
    <dbReference type="NCBI Taxonomy" id="58331"/>
    <lineage>
        <taxon>Eukaryota</taxon>
        <taxon>Viridiplantae</taxon>
        <taxon>Streptophyta</taxon>
        <taxon>Embryophyta</taxon>
        <taxon>Tracheophyta</taxon>
        <taxon>Spermatophyta</taxon>
        <taxon>Magnoliopsida</taxon>
        <taxon>eudicotyledons</taxon>
        <taxon>Gunneridae</taxon>
        <taxon>Pentapetalae</taxon>
        <taxon>rosids</taxon>
        <taxon>fabids</taxon>
        <taxon>Fagales</taxon>
        <taxon>Fagaceae</taxon>
        <taxon>Quercus</taxon>
    </lineage>
</organism>
<comment type="caution">
    <text evidence="2">The sequence shown here is derived from an EMBL/GenBank/DDBJ whole genome shotgun (WGS) entry which is preliminary data.</text>
</comment>
<name>A0AAW0KBV1_QUESU</name>
<reference evidence="2 3" key="1">
    <citation type="journal article" date="2018" name="Sci. Data">
        <title>The draft genome sequence of cork oak.</title>
        <authorList>
            <person name="Ramos A.M."/>
            <person name="Usie A."/>
            <person name="Barbosa P."/>
            <person name="Barros P.M."/>
            <person name="Capote T."/>
            <person name="Chaves I."/>
            <person name="Simoes F."/>
            <person name="Abreu I."/>
            <person name="Carrasquinho I."/>
            <person name="Faro C."/>
            <person name="Guimaraes J.B."/>
            <person name="Mendonca D."/>
            <person name="Nobrega F."/>
            <person name="Rodrigues L."/>
            <person name="Saibo N.J.M."/>
            <person name="Varela M.C."/>
            <person name="Egas C."/>
            <person name="Matos J."/>
            <person name="Miguel C.M."/>
            <person name="Oliveira M.M."/>
            <person name="Ricardo C.P."/>
            <person name="Goncalves S."/>
        </authorList>
    </citation>
    <scope>NUCLEOTIDE SEQUENCE [LARGE SCALE GENOMIC DNA]</scope>
    <source>
        <strain evidence="3">cv. HL8</strain>
    </source>
</reference>
<proteinExistence type="predicted"/>
<feature type="region of interest" description="Disordered" evidence="1">
    <location>
        <begin position="58"/>
        <end position="77"/>
    </location>
</feature>
<feature type="compositionally biased region" description="Polar residues" evidence="1">
    <location>
        <begin position="58"/>
        <end position="70"/>
    </location>
</feature>
<dbReference type="EMBL" id="PKMF04000351">
    <property type="protein sequence ID" value="KAK7836512.1"/>
    <property type="molecule type" value="Genomic_DNA"/>
</dbReference>
<sequence length="77" mass="8988">MREWRTFVLNVVGWDMSKSDKMLNEPQGFGPWMRVETQGKRTSRWVEFLSKICNENVDSNLEPTRSSPSTAVDEVEH</sequence>
<evidence type="ECO:0000256" key="1">
    <source>
        <dbReference type="SAM" id="MobiDB-lite"/>
    </source>
</evidence>
<accession>A0AAW0KBV1</accession>